<reference evidence="6 7" key="1">
    <citation type="submission" date="2020-12" db="EMBL/GenBank/DDBJ databases">
        <title>Concerted genomic and epigenomic changes stabilize Arabidopsis allopolyploids.</title>
        <authorList>
            <person name="Chen Z."/>
        </authorList>
    </citation>
    <scope>NUCLEOTIDE SEQUENCE [LARGE SCALE GENOMIC DNA]</scope>
    <source>
        <strain evidence="6">As9502</strain>
        <tissue evidence="6">Leaf</tissue>
    </source>
</reference>
<dbReference type="InterPro" id="IPR054483">
    <property type="entry name" value="DC1-like_CT"/>
</dbReference>
<dbReference type="AlphaFoldDB" id="A0A8T2G1D0"/>
<dbReference type="PANTHER" id="PTHR32410">
    <property type="entry name" value="CYSTEINE/HISTIDINE-RICH C1 DOMAIN FAMILY PROTEIN"/>
    <property type="match status" value="1"/>
</dbReference>
<evidence type="ECO:0000256" key="4">
    <source>
        <dbReference type="ARBA" id="ARBA00022833"/>
    </source>
</evidence>
<name>A0A8T2G1D0_ARASU</name>
<feature type="domain" description="ZZ-type" evidence="5">
    <location>
        <begin position="396"/>
        <end position="421"/>
    </location>
</feature>
<evidence type="ECO:0000256" key="2">
    <source>
        <dbReference type="ARBA" id="ARBA00022737"/>
    </source>
</evidence>
<dbReference type="Proteomes" id="UP000694251">
    <property type="component" value="Chromosome 2"/>
</dbReference>
<dbReference type="InterPro" id="IPR053192">
    <property type="entry name" value="Vacuole_Formation_Reg"/>
</dbReference>
<dbReference type="PANTHER" id="PTHR32410:SF176">
    <property type="entry name" value="CHP-RICH ZINC FINGER PROTEIN-LIKE-RELATED"/>
    <property type="match status" value="1"/>
</dbReference>
<sequence>MSSTESKVETITQLMSFHHHPLLFTNASSIHCILCETEESEDSLVCQCIECGFSLHIECVEIFELFHQPLPCSHFPKIFINGNHDCHFCKIDLSTTSLYARCTICNVNMDLDCMVNLPPLTIFEPKHHKHSFNLLLRVVTFTCNACGLEGDRNPYVCYECHLMVHKDCIEGLPRVIYINRHDHRVSHTFHLGQEERDWECGVCRKTIDWVYGAYTCSLCPSYAVHSKCATRKEVWDGRELKDVPEKDEDIENPFKVINETDIIHFSHEEHVLRLDENCHMENDATRCRGCILAINGNLCYKCLECDFIIHKACASLPRKRRHFLHNHKLTLRVDKASIFLCSTCDTTPNGFRYECDEDHGDEEFVFDLQCSSISEPFLHDLHPHPLYWTLEYSKKCKACGTKAGYHLNCIVCDDYSLCMTCATLPRKVKHRCDDHLLSLRQGASDFDTGHLWCDICETKTDPSVFYYTCDDCGVSLHLKCVLGDLYNAKLGLIDPRDPAHEVLPNNGVTRPFCFHCELRCKFPFLIRRATEEFTLYYCSLNCCLEAPFYIPPETDEGRF</sequence>
<evidence type="ECO:0000256" key="3">
    <source>
        <dbReference type="ARBA" id="ARBA00022771"/>
    </source>
</evidence>
<protein>
    <submittedName>
        <fullName evidence="6">Zinc finger ZZ-type</fullName>
    </submittedName>
</protein>
<dbReference type="EMBL" id="JAEFBJ010000002">
    <property type="protein sequence ID" value="KAG7640503.1"/>
    <property type="molecule type" value="Genomic_DNA"/>
</dbReference>
<keyword evidence="2" id="KW-0677">Repeat</keyword>
<organism evidence="6 7">
    <name type="scientific">Arabidopsis suecica</name>
    <name type="common">Swedish thale-cress</name>
    <name type="synonym">Cardaminopsis suecica</name>
    <dbReference type="NCBI Taxonomy" id="45249"/>
    <lineage>
        <taxon>Eukaryota</taxon>
        <taxon>Viridiplantae</taxon>
        <taxon>Streptophyta</taxon>
        <taxon>Embryophyta</taxon>
        <taxon>Tracheophyta</taxon>
        <taxon>Spermatophyta</taxon>
        <taxon>Magnoliopsida</taxon>
        <taxon>eudicotyledons</taxon>
        <taxon>Gunneridae</taxon>
        <taxon>Pentapetalae</taxon>
        <taxon>rosids</taxon>
        <taxon>malvids</taxon>
        <taxon>Brassicales</taxon>
        <taxon>Brassicaceae</taxon>
        <taxon>Camelineae</taxon>
        <taxon>Arabidopsis</taxon>
    </lineage>
</organism>
<dbReference type="InterPro" id="IPR000433">
    <property type="entry name" value="Znf_ZZ"/>
</dbReference>
<dbReference type="Pfam" id="PF22926">
    <property type="entry name" value="C1-like_CT"/>
    <property type="match status" value="1"/>
</dbReference>
<evidence type="ECO:0000313" key="6">
    <source>
        <dbReference type="EMBL" id="KAG7640503.1"/>
    </source>
</evidence>
<proteinExistence type="predicted"/>
<evidence type="ECO:0000313" key="7">
    <source>
        <dbReference type="Proteomes" id="UP000694251"/>
    </source>
</evidence>
<dbReference type="InterPro" id="IPR004146">
    <property type="entry name" value="DC1"/>
</dbReference>
<dbReference type="OrthoDB" id="1596030at2759"/>
<comment type="caution">
    <text evidence="6">The sequence shown here is derived from an EMBL/GenBank/DDBJ whole genome shotgun (WGS) entry which is preliminary data.</text>
</comment>
<keyword evidence="3" id="KW-0863">Zinc-finger</keyword>
<keyword evidence="1" id="KW-0479">Metal-binding</keyword>
<evidence type="ECO:0000259" key="5">
    <source>
        <dbReference type="PROSITE" id="PS01357"/>
    </source>
</evidence>
<gene>
    <name evidence="6" type="ORF">ISN44_As02g003530</name>
</gene>
<keyword evidence="4" id="KW-0862">Zinc</keyword>
<dbReference type="GO" id="GO:0008270">
    <property type="term" value="F:zinc ion binding"/>
    <property type="evidence" value="ECO:0007669"/>
    <property type="project" value="UniProtKB-KW"/>
</dbReference>
<dbReference type="PROSITE" id="PS01357">
    <property type="entry name" value="ZF_ZZ_1"/>
    <property type="match status" value="1"/>
</dbReference>
<accession>A0A8T2G1D0</accession>
<keyword evidence="7" id="KW-1185">Reference proteome</keyword>
<evidence type="ECO:0000256" key="1">
    <source>
        <dbReference type="ARBA" id="ARBA00022723"/>
    </source>
</evidence>
<dbReference type="Pfam" id="PF03107">
    <property type="entry name" value="C1_2"/>
    <property type="match status" value="5"/>
</dbReference>